<sequence length="199" mass="22054">VREYIQAGVAGVHIEDQTFPPKSGPRRRCISIKEMVGKLRAAMDAKMELDADFVIMARCDLGGVPGATFAEIIERCCAYKTEAGVDVVCPNNLRTWDEIKEAIQRIPGPVVPLIPNLQPYPSLEEQQAAGAAAAWFPALTTVAGLQANWDFLHDFRVRGTQAFDELRTQATRSAWGVASNGRILDEHHMREMEAKYLTD</sequence>
<gene>
    <name evidence="1" type="ORF">FJZ47_16495</name>
</gene>
<name>A0A937W559_UNCTE</name>
<dbReference type="InterPro" id="IPR040442">
    <property type="entry name" value="Pyrv_kinase-like_dom_sf"/>
</dbReference>
<evidence type="ECO:0000313" key="1">
    <source>
        <dbReference type="EMBL" id="MBM3225385.1"/>
    </source>
</evidence>
<dbReference type="Pfam" id="PF13714">
    <property type="entry name" value="PEP_mutase"/>
    <property type="match status" value="1"/>
</dbReference>
<organism evidence="1 2">
    <name type="scientific">Tectimicrobiota bacterium</name>
    <dbReference type="NCBI Taxonomy" id="2528274"/>
    <lineage>
        <taxon>Bacteria</taxon>
        <taxon>Pseudomonadati</taxon>
        <taxon>Nitrospinota/Tectimicrobiota group</taxon>
        <taxon>Candidatus Tectimicrobiota</taxon>
    </lineage>
</organism>
<feature type="non-terminal residue" evidence="1">
    <location>
        <position position="1"/>
    </location>
</feature>
<dbReference type="EMBL" id="VGLS01000560">
    <property type="protein sequence ID" value="MBM3225385.1"/>
    <property type="molecule type" value="Genomic_DNA"/>
</dbReference>
<comment type="caution">
    <text evidence="1">The sequence shown here is derived from an EMBL/GenBank/DDBJ whole genome shotgun (WGS) entry which is preliminary data.</text>
</comment>
<protein>
    <recommendedName>
        <fullName evidence="3">Isocitrate lyase/PEP mutase family protein</fullName>
    </recommendedName>
</protein>
<proteinExistence type="predicted"/>
<dbReference type="InterPro" id="IPR015813">
    <property type="entry name" value="Pyrv/PenolPyrv_kinase-like_dom"/>
</dbReference>
<reference evidence="1" key="1">
    <citation type="submission" date="2019-03" db="EMBL/GenBank/DDBJ databases">
        <title>Lake Tanganyika Metagenome-Assembled Genomes (MAGs).</title>
        <authorList>
            <person name="Tran P."/>
        </authorList>
    </citation>
    <scope>NUCLEOTIDE SEQUENCE</scope>
    <source>
        <strain evidence="1">K_DeepCast_65m_m2_066</strain>
    </source>
</reference>
<accession>A0A937W559</accession>
<dbReference type="AlphaFoldDB" id="A0A937W559"/>
<evidence type="ECO:0008006" key="3">
    <source>
        <dbReference type="Google" id="ProtNLM"/>
    </source>
</evidence>
<dbReference type="Proteomes" id="UP000712673">
    <property type="component" value="Unassembled WGS sequence"/>
</dbReference>
<dbReference type="Gene3D" id="3.20.20.60">
    <property type="entry name" value="Phosphoenolpyruvate-binding domains"/>
    <property type="match status" value="1"/>
</dbReference>
<evidence type="ECO:0000313" key="2">
    <source>
        <dbReference type="Proteomes" id="UP000712673"/>
    </source>
</evidence>
<dbReference type="SUPFAM" id="SSF51621">
    <property type="entry name" value="Phosphoenolpyruvate/pyruvate domain"/>
    <property type="match status" value="1"/>
</dbReference>
<dbReference type="PANTHER" id="PTHR42905">
    <property type="entry name" value="PHOSPHOENOLPYRUVATE CARBOXYLASE"/>
    <property type="match status" value="1"/>
</dbReference>
<dbReference type="GO" id="GO:0003824">
    <property type="term" value="F:catalytic activity"/>
    <property type="evidence" value="ECO:0007669"/>
    <property type="project" value="InterPro"/>
</dbReference>
<dbReference type="PANTHER" id="PTHR42905:SF5">
    <property type="entry name" value="CARBOXYVINYL-CARBOXYPHOSPHONATE PHOSPHORYLMUTASE, CHLOROPLASTIC"/>
    <property type="match status" value="1"/>
</dbReference>